<reference evidence="11" key="1">
    <citation type="submission" date="2025-08" db="UniProtKB">
        <authorList>
            <consortium name="RefSeq"/>
        </authorList>
    </citation>
    <scope>IDENTIFICATION</scope>
</reference>
<dbReference type="OrthoDB" id="1870062at2759"/>
<dbReference type="PROSITE" id="PS50089">
    <property type="entry name" value="ZF_RING_2"/>
    <property type="match status" value="1"/>
</dbReference>
<dbReference type="SMART" id="SM00336">
    <property type="entry name" value="BBOX"/>
    <property type="match status" value="1"/>
</dbReference>
<dbReference type="GO" id="GO:0000785">
    <property type="term" value="C:chromatin"/>
    <property type="evidence" value="ECO:0007669"/>
    <property type="project" value="TreeGrafter"/>
</dbReference>
<dbReference type="InterPro" id="IPR019786">
    <property type="entry name" value="Zinc_finger_PHD-type_CS"/>
</dbReference>
<feature type="compositionally biased region" description="Basic and acidic residues" evidence="6">
    <location>
        <begin position="22"/>
        <end position="51"/>
    </location>
</feature>
<feature type="domain" description="RING-type" evidence="8">
    <location>
        <begin position="239"/>
        <end position="279"/>
    </location>
</feature>
<evidence type="ECO:0000256" key="5">
    <source>
        <dbReference type="PROSITE-ProRule" id="PRU00024"/>
    </source>
</evidence>
<evidence type="ECO:0000313" key="10">
    <source>
        <dbReference type="Proteomes" id="UP000504624"/>
    </source>
</evidence>
<dbReference type="SUPFAM" id="SSF57850">
    <property type="entry name" value="RING/U-box"/>
    <property type="match status" value="1"/>
</dbReference>
<keyword evidence="2" id="KW-0479">Metal-binding</keyword>
<dbReference type="InterPro" id="IPR000315">
    <property type="entry name" value="Znf_B-box"/>
</dbReference>
<proteinExistence type="predicted"/>
<evidence type="ECO:0000256" key="1">
    <source>
        <dbReference type="ARBA" id="ARBA00004123"/>
    </source>
</evidence>
<evidence type="ECO:0000256" key="3">
    <source>
        <dbReference type="ARBA" id="ARBA00022771"/>
    </source>
</evidence>
<dbReference type="SUPFAM" id="SSF57903">
    <property type="entry name" value="FYVE/PHD zinc finger"/>
    <property type="match status" value="1"/>
</dbReference>
<dbReference type="GO" id="GO:0008270">
    <property type="term" value="F:zinc ion binding"/>
    <property type="evidence" value="ECO:0007669"/>
    <property type="project" value="UniProtKB-KW"/>
</dbReference>
<dbReference type="GeneID" id="108509982"/>
<feature type="compositionally biased region" description="Polar residues" evidence="6">
    <location>
        <begin position="427"/>
        <end position="449"/>
    </location>
</feature>
<sequence length="1018" mass="109749">MASVELRGSSGGDDIINLDLSKAPEVDPKEVLELSWRDRDWMDGPRPEARGDAPGAGERGSVPLGEGKDLGTPQSPFQGLNRLQELEKDFGQGVECQDTGNGFQLEKGTLGWDSGEKSLPVRAGRGWHGIPRKAVAAPSWKCLWNVLSPTKPFPGSVTVTPPQPWMDTGMDTWMDTRMDTQAQRAVIGRSGGAGPEAVRGDRATMSGPEAAAAARTGSEGVGKGPRVEPLGHLELLEHCGRCRERLSPQRNPRLLPCLHSVCGTCLGGDGAVFECPVCHYQCPLGDILDNFFLQDSGAGATAGPEPRQSCSSCEDNAAATRFCDDCAEPLCDTCVQAHLRVRYTRGHSVRDIGESLSPQCHCHSPLSPLSLCDTCGQAHLRVPLPFPVLSWCHSQSHSQCRSQSIPSPLPVSFVQAELLSRTFPSQSIPAGSVPSQSIPTGSAPSQSIPVHSHRLSPIPVHSHRVSPIPVHPSPFPQAQSHPSPFPQKVTEAWQEELERRLRALSELQKHHELVMCFVSRAMGTSRGTALLLSHRLIHSQIQRSLRVPVEREEPPGELKFQWDLPAWTKSAENFGTIISEWPLPRSGSPPPAMRPRDPPPPPQVVSNGQVTPRLLFQPPQNRAGGGAQEASWGSPPIGREALGPPLPPQFPSGTEGLECPDLSPPHLEPPSETPKLAATGPPENTVTGGDRRKPGNSPREEKFVKKLLIKRRRPRGCQGPPPRPLKVPRVSLERLELGLALDPALPLPAFRVLPGPSAGQFSVIVIEQGGTAQGTAQGTGVPSEGVPSEGVPSEGVPTEGVPTEGVPSEGVPVGWSCRVCGRAGAVVMCDRCQRCFHLHCHLPALLDVPSSDWTCSLCQELPPPSEAPSGQGTPARLSPLDQQRCELVLLELLCHEPCRALQRPRGLAEGGPALDLTLMRAKLQEKLSPPYRTPEEFARDAWRVLGQLQGTTEDKVGLQSLLSVQRFLETRLSRVFGDRKFWDHPGTPLQSEPPLQGGWDHPESPLASWDPNSAAPGS</sequence>
<keyword evidence="10" id="KW-1185">Reference proteome</keyword>
<comment type="subcellular location">
    <subcellularLocation>
        <location evidence="1">Nucleus</location>
    </subcellularLocation>
</comment>
<evidence type="ECO:0000256" key="2">
    <source>
        <dbReference type="ARBA" id="ARBA00022723"/>
    </source>
</evidence>
<feature type="compositionally biased region" description="Pro residues" evidence="6">
    <location>
        <begin position="662"/>
        <end position="672"/>
    </location>
</feature>
<name>A0A6J0J848_9PASS</name>
<keyword evidence="3 5" id="KW-0863">Zinc-finger</keyword>
<dbReference type="InterPro" id="IPR013083">
    <property type="entry name" value="Znf_RING/FYVE/PHD"/>
</dbReference>
<dbReference type="InterPro" id="IPR001841">
    <property type="entry name" value="Znf_RING"/>
</dbReference>
<dbReference type="CDD" id="cd15623">
    <property type="entry name" value="PHD_TIF1beta"/>
    <property type="match status" value="1"/>
</dbReference>
<dbReference type="RefSeq" id="XP_017695097.1">
    <property type="nucleotide sequence ID" value="XM_017839608.1"/>
</dbReference>
<evidence type="ECO:0000259" key="7">
    <source>
        <dbReference type="PROSITE" id="PS50016"/>
    </source>
</evidence>
<feature type="compositionally biased region" description="Basic and acidic residues" evidence="6">
    <location>
        <begin position="689"/>
        <end position="701"/>
    </location>
</feature>
<dbReference type="GO" id="GO:0005634">
    <property type="term" value="C:nucleus"/>
    <property type="evidence" value="ECO:0007669"/>
    <property type="project" value="UniProtKB-SubCell"/>
</dbReference>
<feature type="region of interest" description="Disordered" evidence="6">
    <location>
        <begin position="1"/>
        <end position="77"/>
    </location>
</feature>
<dbReference type="PANTHER" id="PTHR45915">
    <property type="entry name" value="TRANSCRIPTION INTERMEDIARY FACTOR"/>
    <property type="match status" value="1"/>
</dbReference>
<feature type="region of interest" description="Disordered" evidence="6">
    <location>
        <begin position="427"/>
        <end position="451"/>
    </location>
</feature>
<dbReference type="Pfam" id="PF14634">
    <property type="entry name" value="zf-RING_5"/>
    <property type="match status" value="1"/>
</dbReference>
<accession>A0A6J0J848</accession>
<dbReference type="Pfam" id="PF00643">
    <property type="entry name" value="zf-B_box"/>
    <property type="match status" value="1"/>
</dbReference>
<dbReference type="InterPro" id="IPR011011">
    <property type="entry name" value="Znf_FYVE_PHD"/>
</dbReference>
<feature type="compositionally biased region" description="Pro residues" evidence="6">
    <location>
        <begin position="587"/>
        <end position="603"/>
    </location>
</feature>
<evidence type="ECO:0000256" key="6">
    <source>
        <dbReference type="SAM" id="MobiDB-lite"/>
    </source>
</evidence>
<evidence type="ECO:0000313" key="11">
    <source>
        <dbReference type="RefSeq" id="XP_017695097.1"/>
    </source>
</evidence>
<dbReference type="Pfam" id="PF00628">
    <property type="entry name" value="PHD"/>
    <property type="match status" value="1"/>
</dbReference>
<dbReference type="CTD" id="10155"/>
<dbReference type="InterPro" id="IPR019787">
    <property type="entry name" value="Znf_PHD-finger"/>
</dbReference>
<dbReference type="InterPro" id="IPR037373">
    <property type="entry name" value="KAP1"/>
</dbReference>
<dbReference type="InterPro" id="IPR017907">
    <property type="entry name" value="Znf_RING_CS"/>
</dbReference>
<dbReference type="PROSITE" id="PS50119">
    <property type="entry name" value="ZF_BBOX"/>
    <property type="match status" value="1"/>
</dbReference>
<evidence type="ECO:0000259" key="9">
    <source>
        <dbReference type="PROSITE" id="PS50119"/>
    </source>
</evidence>
<evidence type="ECO:0000256" key="4">
    <source>
        <dbReference type="ARBA" id="ARBA00022833"/>
    </source>
</evidence>
<dbReference type="Gene3D" id="3.30.40.10">
    <property type="entry name" value="Zinc/RING finger domain, C3HC4 (zinc finger)"/>
    <property type="match status" value="2"/>
</dbReference>
<dbReference type="PROSITE" id="PS01359">
    <property type="entry name" value="ZF_PHD_1"/>
    <property type="match status" value="1"/>
</dbReference>
<dbReference type="GO" id="GO:0003714">
    <property type="term" value="F:transcription corepressor activity"/>
    <property type="evidence" value="ECO:0007669"/>
    <property type="project" value="InterPro"/>
</dbReference>
<dbReference type="PROSITE" id="PS50016">
    <property type="entry name" value="ZF_PHD_2"/>
    <property type="match status" value="1"/>
</dbReference>
<evidence type="ECO:0000259" key="8">
    <source>
        <dbReference type="PROSITE" id="PS50089"/>
    </source>
</evidence>
<feature type="domain" description="B box-type" evidence="9">
    <location>
        <begin position="305"/>
        <end position="352"/>
    </location>
</feature>
<dbReference type="InterPro" id="IPR001965">
    <property type="entry name" value="Znf_PHD"/>
</dbReference>
<dbReference type="SMART" id="SM00184">
    <property type="entry name" value="RING"/>
    <property type="match status" value="2"/>
</dbReference>
<dbReference type="PROSITE" id="PS00518">
    <property type="entry name" value="ZF_RING_1"/>
    <property type="match status" value="1"/>
</dbReference>
<dbReference type="PANTHER" id="PTHR45915:SF6">
    <property type="entry name" value="E3 UBIQUITIN-PROTEIN LIGASE TRIM33"/>
    <property type="match status" value="1"/>
</dbReference>
<keyword evidence="4" id="KW-0862">Zinc</keyword>
<feature type="region of interest" description="Disordered" evidence="6">
    <location>
        <begin position="773"/>
        <end position="807"/>
    </location>
</feature>
<organism evidence="10 11">
    <name type="scientific">Lepidothrix coronata</name>
    <name type="common">blue-crowned manakin</name>
    <dbReference type="NCBI Taxonomy" id="321398"/>
    <lineage>
        <taxon>Eukaryota</taxon>
        <taxon>Metazoa</taxon>
        <taxon>Chordata</taxon>
        <taxon>Craniata</taxon>
        <taxon>Vertebrata</taxon>
        <taxon>Euteleostomi</taxon>
        <taxon>Archelosauria</taxon>
        <taxon>Archosauria</taxon>
        <taxon>Dinosauria</taxon>
        <taxon>Saurischia</taxon>
        <taxon>Theropoda</taxon>
        <taxon>Coelurosauria</taxon>
        <taxon>Aves</taxon>
        <taxon>Neognathae</taxon>
        <taxon>Neoaves</taxon>
        <taxon>Telluraves</taxon>
        <taxon>Australaves</taxon>
        <taxon>Passeriformes</taxon>
        <taxon>Pipridae</taxon>
        <taxon>Lepidothrix</taxon>
    </lineage>
</organism>
<protein>
    <submittedName>
        <fullName evidence="11">Transcription intermediary factor 1-beta</fullName>
    </submittedName>
</protein>
<gene>
    <name evidence="11" type="primary">TRIM28</name>
</gene>
<dbReference type="SMART" id="SM00249">
    <property type="entry name" value="PHD"/>
    <property type="match status" value="1"/>
</dbReference>
<dbReference type="AlphaFoldDB" id="A0A6J0J848"/>
<feature type="region of interest" description="Disordered" evidence="6">
    <location>
        <begin position="579"/>
        <end position="701"/>
    </location>
</feature>
<feature type="domain" description="PHD-type" evidence="7">
    <location>
        <begin position="814"/>
        <end position="861"/>
    </location>
</feature>
<dbReference type="Proteomes" id="UP000504624">
    <property type="component" value="Unplaced"/>
</dbReference>
<feature type="region of interest" description="Disordered" evidence="6">
    <location>
        <begin position="984"/>
        <end position="1018"/>
    </location>
</feature>